<protein>
    <submittedName>
        <fullName evidence="1">Uncharacterized protein</fullName>
    </submittedName>
</protein>
<organism evidence="1 2">
    <name type="scientific">Rhizophagus irregularis</name>
    <dbReference type="NCBI Taxonomy" id="588596"/>
    <lineage>
        <taxon>Eukaryota</taxon>
        <taxon>Fungi</taxon>
        <taxon>Fungi incertae sedis</taxon>
        <taxon>Mucoromycota</taxon>
        <taxon>Glomeromycotina</taxon>
        <taxon>Glomeromycetes</taxon>
        <taxon>Glomerales</taxon>
        <taxon>Glomeraceae</taxon>
        <taxon>Rhizophagus</taxon>
    </lineage>
</organism>
<name>A0A2I1HM07_9GLOM</name>
<dbReference type="VEuPathDB" id="FungiDB:RhiirFUN_001158"/>
<dbReference type="AlphaFoldDB" id="A0A2I1HM07"/>
<keyword evidence="2" id="KW-1185">Reference proteome</keyword>
<accession>A0A2I1HM07</accession>
<dbReference type="VEuPathDB" id="FungiDB:RhiirA1_516900"/>
<reference evidence="1 2" key="1">
    <citation type="submission" date="2015-10" db="EMBL/GenBank/DDBJ databases">
        <title>Genome analyses suggest a sexual origin of heterokaryosis in a supposedly ancient asexual fungus.</title>
        <authorList>
            <person name="Ropars J."/>
            <person name="Sedzielewska K."/>
            <person name="Noel J."/>
            <person name="Charron P."/>
            <person name="Farinelli L."/>
            <person name="Marton T."/>
            <person name="Kruger M."/>
            <person name="Pelin A."/>
            <person name="Brachmann A."/>
            <person name="Corradi N."/>
        </authorList>
    </citation>
    <scope>NUCLEOTIDE SEQUENCE [LARGE SCALE GENOMIC DNA]</scope>
    <source>
        <strain evidence="1 2">A4</strain>
    </source>
</reference>
<proteinExistence type="predicted"/>
<dbReference type="VEuPathDB" id="FungiDB:FUN_004825"/>
<dbReference type="EMBL" id="LLXI01003835">
    <property type="protein sequence ID" value="PKY59901.1"/>
    <property type="molecule type" value="Genomic_DNA"/>
</dbReference>
<gene>
    <name evidence="1" type="ORF">RhiirA4_483035</name>
</gene>
<evidence type="ECO:0000313" key="1">
    <source>
        <dbReference type="EMBL" id="PKY59901.1"/>
    </source>
</evidence>
<comment type="caution">
    <text evidence="1">The sequence shown here is derived from an EMBL/GenBank/DDBJ whole genome shotgun (WGS) entry which is preliminary data.</text>
</comment>
<evidence type="ECO:0000313" key="2">
    <source>
        <dbReference type="Proteomes" id="UP000234323"/>
    </source>
</evidence>
<dbReference type="Proteomes" id="UP000234323">
    <property type="component" value="Unassembled WGS sequence"/>
</dbReference>
<sequence>MVKKYMVYLEQVNNSMNKLHKSLEPAWNGIENIMVKIIKAYNQSDSIYDDLNFYHAGNYLGTTTFIWKIPIEVNDHTETQNAQTLLSIQDLIPHYFTRQMRKNMLERYSLVAKVTPVLLRNLYHDLTGDATIAPNNITKELDERLRWMLTLQDPNITVDLRINNGFKGTSFDIFWEEVDSYFNEASWFYSLYANKINIPSDEWIHIQFTPKNNSAINYTGRFNIRYKVQAPDCKIVRPPYDFSI</sequence>